<dbReference type="PANTHER" id="PTHR14950">
    <property type="entry name" value="DICER-RELATED"/>
    <property type="match status" value="1"/>
</dbReference>
<dbReference type="Proteomes" id="UP000198287">
    <property type="component" value="Unassembled WGS sequence"/>
</dbReference>
<dbReference type="Gene3D" id="1.10.1520.10">
    <property type="entry name" value="Ribonuclease III domain"/>
    <property type="match status" value="1"/>
</dbReference>
<dbReference type="GO" id="GO:0003723">
    <property type="term" value="F:RNA binding"/>
    <property type="evidence" value="ECO:0007669"/>
    <property type="project" value="TreeGrafter"/>
</dbReference>
<dbReference type="InterPro" id="IPR000999">
    <property type="entry name" value="RNase_III_dom"/>
</dbReference>
<feature type="domain" description="RNase III" evidence="3">
    <location>
        <begin position="8"/>
        <end position="129"/>
    </location>
</feature>
<keyword evidence="1" id="KW-0378">Hydrolase</keyword>
<dbReference type="AlphaFoldDB" id="A0A226EY34"/>
<dbReference type="STRING" id="158441.A0A226EY34"/>
<evidence type="ECO:0000259" key="3">
    <source>
        <dbReference type="PROSITE" id="PS50142"/>
    </source>
</evidence>
<dbReference type="SUPFAM" id="SSF69065">
    <property type="entry name" value="RNase III domain-like"/>
    <property type="match status" value="1"/>
</dbReference>
<protein>
    <submittedName>
        <fullName evidence="4">Ribonuclease 3</fullName>
    </submittedName>
</protein>
<keyword evidence="2" id="KW-1133">Transmembrane helix</keyword>
<reference evidence="4 5" key="1">
    <citation type="submission" date="2015-12" db="EMBL/GenBank/DDBJ databases">
        <title>The genome of Folsomia candida.</title>
        <authorList>
            <person name="Faddeeva A."/>
            <person name="Derks M.F."/>
            <person name="Anvar Y."/>
            <person name="Smit S."/>
            <person name="Van Straalen N."/>
            <person name="Roelofs D."/>
        </authorList>
    </citation>
    <scope>NUCLEOTIDE SEQUENCE [LARGE SCALE GENOMIC DNA]</scope>
    <source>
        <strain evidence="4 5">VU population</strain>
        <tissue evidence="4">Whole body</tissue>
    </source>
</reference>
<gene>
    <name evidence="4" type="ORF">Fcan01_00656</name>
</gene>
<keyword evidence="2" id="KW-0812">Transmembrane</keyword>
<name>A0A226EY34_FOLCA</name>
<evidence type="ECO:0000256" key="2">
    <source>
        <dbReference type="SAM" id="Phobius"/>
    </source>
</evidence>
<feature type="transmembrane region" description="Helical" evidence="2">
    <location>
        <begin position="160"/>
        <end position="179"/>
    </location>
</feature>
<dbReference type="CDD" id="cd00593">
    <property type="entry name" value="RIBOc"/>
    <property type="match status" value="1"/>
</dbReference>
<dbReference type="GO" id="GO:0005634">
    <property type="term" value="C:nucleus"/>
    <property type="evidence" value="ECO:0007669"/>
    <property type="project" value="TreeGrafter"/>
</dbReference>
<evidence type="ECO:0000313" key="4">
    <source>
        <dbReference type="EMBL" id="OXA62088.1"/>
    </source>
</evidence>
<keyword evidence="2" id="KW-0472">Membrane</keyword>
<dbReference type="OMA" id="HHERLEY"/>
<dbReference type="PROSITE" id="PS50142">
    <property type="entry name" value="RNASE_3_2"/>
    <property type="match status" value="1"/>
</dbReference>
<dbReference type="EMBL" id="LNIX01000001">
    <property type="protein sequence ID" value="OXA62088.1"/>
    <property type="molecule type" value="Genomic_DNA"/>
</dbReference>
<accession>A0A226EY34</accession>
<evidence type="ECO:0000313" key="5">
    <source>
        <dbReference type="Proteomes" id="UP000198287"/>
    </source>
</evidence>
<sequence length="185" mass="20759">MGLSSSSLYNLQKNIGYHFRNEVILTEALTHDSCRVDDPNIKTYQRLEHLGDAVINFAITNYLFRKYPDSSEGTLSTLRANLVNQTKQKEISDQLELHNFVKMHQSVKGLPRHDKFLESVIGAVFIDAGGERKGGYKEAKKVIYNLWELKDGQAAEGNGSIFEIVIGSVLIVGIAMLFLDRGVKK</sequence>
<comment type="caution">
    <text evidence="4">The sequence shown here is derived from an EMBL/GenBank/DDBJ whole genome shotgun (WGS) entry which is preliminary data.</text>
</comment>
<dbReference type="OrthoDB" id="6978002at2759"/>
<dbReference type="PANTHER" id="PTHR14950:SF37">
    <property type="entry name" value="ENDORIBONUCLEASE DICER"/>
    <property type="match status" value="1"/>
</dbReference>
<keyword evidence="5" id="KW-1185">Reference proteome</keyword>
<proteinExistence type="predicted"/>
<evidence type="ECO:0000256" key="1">
    <source>
        <dbReference type="ARBA" id="ARBA00022801"/>
    </source>
</evidence>
<dbReference type="InterPro" id="IPR036389">
    <property type="entry name" value="RNase_III_sf"/>
</dbReference>
<dbReference type="GO" id="GO:0005737">
    <property type="term" value="C:cytoplasm"/>
    <property type="evidence" value="ECO:0007669"/>
    <property type="project" value="TreeGrafter"/>
</dbReference>
<dbReference type="GO" id="GO:0030422">
    <property type="term" value="P:siRNA processing"/>
    <property type="evidence" value="ECO:0007669"/>
    <property type="project" value="TreeGrafter"/>
</dbReference>
<dbReference type="GO" id="GO:0004525">
    <property type="term" value="F:ribonuclease III activity"/>
    <property type="evidence" value="ECO:0007669"/>
    <property type="project" value="InterPro"/>
</dbReference>
<dbReference type="SMART" id="SM00535">
    <property type="entry name" value="RIBOc"/>
    <property type="match status" value="1"/>
</dbReference>
<organism evidence="4 5">
    <name type="scientific">Folsomia candida</name>
    <name type="common">Springtail</name>
    <dbReference type="NCBI Taxonomy" id="158441"/>
    <lineage>
        <taxon>Eukaryota</taxon>
        <taxon>Metazoa</taxon>
        <taxon>Ecdysozoa</taxon>
        <taxon>Arthropoda</taxon>
        <taxon>Hexapoda</taxon>
        <taxon>Collembola</taxon>
        <taxon>Entomobryomorpha</taxon>
        <taxon>Isotomoidea</taxon>
        <taxon>Isotomidae</taxon>
        <taxon>Proisotominae</taxon>
        <taxon>Folsomia</taxon>
    </lineage>
</organism>
<dbReference type="Pfam" id="PF14622">
    <property type="entry name" value="Ribonucleas_3_3"/>
    <property type="match status" value="1"/>
</dbReference>